<feature type="signal peptide" evidence="2">
    <location>
        <begin position="1"/>
        <end position="22"/>
    </location>
</feature>
<feature type="transmembrane region" description="Helical" evidence="1">
    <location>
        <begin position="38"/>
        <end position="56"/>
    </location>
</feature>
<feature type="chain" id="PRO_5037047251" description="CcmD family protein" evidence="2">
    <location>
        <begin position="23"/>
        <end position="73"/>
    </location>
</feature>
<dbReference type="EMBL" id="CAJRAF010000002">
    <property type="protein sequence ID" value="CAG5005327.1"/>
    <property type="molecule type" value="Genomic_DNA"/>
</dbReference>
<keyword evidence="1" id="KW-0812">Transmembrane</keyword>
<keyword evidence="1" id="KW-0472">Membrane</keyword>
<accession>A0A916N5I9</accession>
<reference evidence="3" key="1">
    <citation type="submission" date="2021-04" db="EMBL/GenBank/DDBJ databases">
        <authorList>
            <person name="Rodrigo-Torres L."/>
            <person name="Arahal R. D."/>
            <person name="Lucena T."/>
        </authorList>
    </citation>
    <scope>NUCLEOTIDE SEQUENCE</scope>
    <source>
        <strain evidence="3">CECT 9275</strain>
    </source>
</reference>
<evidence type="ECO:0000313" key="4">
    <source>
        <dbReference type="Proteomes" id="UP000680038"/>
    </source>
</evidence>
<dbReference type="RefSeq" id="WP_215240046.1">
    <property type="nucleotide sequence ID" value="NZ_CAJRAF010000002.1"/>
</dbReference>
<dbReference type="Proteomes" id="UP000680038">
    <property type="component" value="Unassembled WGS sequence"/>
</dbReference>
<evidence type="ECO:0000256" key="2">
    <source>
        <dbReference type="SAM" id="SignalP"/>
    </source>
</evidence>
<name>A0A916N5I9_9BACT</name>
<keyword evidence="4" id="KW-1185">Reference proteome</keyword>
<gene>
    <name evidence="3" type="ORF">DYBT9275_03563</name>
</gene>
<sequence>MIKSVICSLLLLLVNFSSTAQYTPVRQTLSENGFGDVLIPLWLIFLVVTVLLLWFVRQMWIAFESEVKLMNQA</sequence>
<keyword evidence="2" id="KW-0732">Signal</keyword>
<proteinExistence type="predicted"/>
<evidence type="ECO:0000313" key="3">
    <source>
        <dbReference type="EMBL" id="CAG5005327.1"/>
    </source>
</evidence>
<organism evidence="3 4">
    <name type="scientific">Dyadobacter helix</name>
    <dbReference type="NCBI Taxonomy" id="2822344"/>
    <lineage>
        <taxon>Bacteria</taxon>
        <taxon>Pseudomonadati</taxon>
        <taxon>Bacteroidota</taxon>
        <taxon>Cytophagia</taxon>
        <taxon>Cytophagales</taxon>
        <taxon>Spirosomataceae</taxon>
        <taxon>Dyadobacter</taxon>
    </lineage>
</organism>
<keyword evidence="1" id="KW-1133">Transmembrane helix</keyword>
<protein>
    <recommendedName>
        <fullName evidence="5">CcmD family protein</fullName>
    </recommendedName>
</protein>
<evidence type="ECO:0008006" key="5">
    <source>
        <dbReference type="Google" id="ProtNLM"/>
    </source>
</evidence>
<dbReference type="AlphaFoldDB" id="A0A916N5I9"/>
<evidence type="ECO:0000256" key="1">
    <source>
        <dbReference type="SAM" id="Phobius"/>
    </source>
</evidence>
<comment type="caution">
    <text evidence="3">The sequence shown here is derived from an EMBL/GenBank/DDBJ whole genome shotgun (WGS) entry which is preliminary data.</text>
</comment>